<name>A0AAU9CNA1_9BACT</name>
<reference evidence="1 2" key="1">
    <citation type="submission" date="2021-12" db="EMBL/GenBank/DDBJ databases">
        <title>Genome sequencing of bacteria with rrn-lacking chromosome and rrn-plasmid.</title>
        <authorList>
            <person name="Anda M."/>
            <person name="Iwasaki W."/>
        </authorList>
    </citation>
    <scope>NUCLEOTIDE SEQUENCE [LARGE SCALE GENOMIC DNA]</scope>
    <source>
        <strain evidence="1 2">DSM 100852</strain>
        <plasmid evidence="1 2">pFA1</plasmid>
    </source>
</reference>
<dbReference type="Proteomes" id="UP001348817">
    <property type="component" value="Plasmid pFA1"/>
</dbReference>
<dbReference type="RefSeq" id="WP_338394868.1">
    <property type="nucleotide sequence ID" value="NZ_AP025315.1"/>
</dbReference>
<protein>
    <submittedName>
        <fullName evidence="1">Uncharacterized protein</fullName>
    </submittedName>
</protein>
<evidence type="ECO:0000313" key="1">
    <source>
        <dbReference type="EMBL" id="BDD11758.1"/>
    </source>
</evidence>
<accession>A0AAU9CNA1</accession>
<geneLocation type="plasmid" evidence="1 2">
    <name>pFA1</name>
</geneLocation>
<keyword evidence="2" id="KW-1185">Reference proteome</keyword>
<evidence type="ECO:0000313" key="2">
    <source>
        <dbReference type="Proteomes" id="UP001348817"/>
    </source>
</evidence>
<proteinExistence type="predicted"/>
<gene>
    <name evidence="1" type="ORF">FUAX_41900</name>
</gene>
<dbReference type="KEGG" id="fax:FUAX_41900"/>
<sequence length="65" mass="7614">MIDTQTRRVLRRKYLTLTYPMVMAKGEKLEGLVMSCQERYGVSRRTVFNDLKRLGFGKKDQNGTK</sequence>
<organism evidence="1 2">
    <name type="scientific">Fulvitalea axinellae</name>
    <dbReference type="NCBI Taxonomy" id="1182444"/>
    <lineage>
        <taxon>Bacteria</taxon>
        <taxon>Pseudomonadati</taxon>
        <taxon>Bacteroidota</taxon>
        <taxon>Cytophagia</taxon>
        <taxon>Cytophagales</taxon>
        <taxon>Persicobacteraceae</taxon>
        <taxon>Fulvitalea</taxon>
    </lineage>
</organism>
<dbReference type="EMBL" id="AP025315">
    <property type="protein sequence ID" value="BDD11758.1"/>
    <property type="molecule type" value="Genomic_DNA"/>
</dbReference>
<dbReference type="AlphaFoldDB" id="A0AAU9CNA1"/>
<keyword evidence="1" id="KW-0614">Plasmid</keyword>